<evidence type="ECO:0000313" key="3">
    <source>
        <dbReference type="EMBL" id="ORY81764.1"/>
    </source>
</evidence>
<keyword evidence="4" id="KW-1185">Reference proteome</keyword>
<feature type="domain" description="G-patch" evidence="2">
    <location>
        <begin position="80"/>
        <end position="135"/>
    </location>
</feature>
<comment type="caution">
    <text evidence="3">The sequence shown here is derived from an EMBL/GenBank/DDBJ whole genome shotgun (WGS) entry which is preliminary data.</text>
</comment>
<feature type="region of interest" description="Disordered" evidence="1">
    <location>
        <begin position="1"/>
        <end position="190"/>
    </location>
</feature>
<gene>
    <name evidence="3" type="ORF">BCR35DRAFT_352273</name>
</gene>
<dbReference type="PANTHER" id="PTHR21032">
    <property type="entry name" value="G PATCH DOMAIN-CONTAINING PROTEIN 11"/>
    <property type="match status" value="1"/>
</dbReference>
<organism evidence="3 4">
    <name type="scientific">Leucosporidium creatinivorum</name>
    <dbReference type="NCBI Taxonomy" id="106004"/>
    <lineage>
        <taxon>Eukaryota</taxon>
        <taxon>Fungi</taxon>
        <taxon>Dikarya</taxon>
        <taxon>Basidiomycota</taxon>
        <taxon>Pucciniomycotina</taxon>
        <taxon>Microbotryomycetes</taxon>
        <taxon>Leucosporidiales</taxon>
        <taxon>Leucosporidium</taxon>
    </lineage>
</organism>
<proteinExistence type="predicted"/>
<reference evidence="3 4" key="1">
    <citation type="submission" date="2016-07" db="EMBL/GenBank/DDBJ databases">
        <title>Pervasive Adenine N6-methylation of Active Genes in Fungi.</title>
        <authorList>
            <consortium name="DOE Joint Genome Institute"/>
            <person name="Mondo S.J."/>
            <person name="Dannebaum R.O."/>
            <person name="Kuo R.C."/>
            <person name="Labutti K."/>
            <person name="Haridas S."/>
            <person name="Kuo A."/>
            <person name="Salamov A."/>
            <person name="Ahrendt S.R."/>
            <person name="Lipzen A."/>
            <person name="Sullivan W."/>
            <person name="Andreopoulos W.B."/>
            <person name="Clum A."/>
            <person name="Lindquist E."/>
            <person name="Daum C."/>
            <person name="Ramamoorthy G.K."/>
            <person name="Gryganskyi A."/>
            <person name="Culley D."/>
            <person name="Magnuson J.K."/>
            <person name="James T.Y."/>
            <person name="O'Malley M.A."/>
            <person name="Stajich J.E."/>
            <person name="Spatafora J.W."/>
            <person name="Visel A."/>
            <person name="Grigoriev I.V."/>
        </authorList>
    </citation>
    <scope>NUCLEOTIDE SEQUENCE [LARGE SCALE GENOMIC DNA]</scope>
    <source>
        <strain evidence="3 4">62-1032</strain>
    </source>
</reference>
<dbReference type="InParanoid" id="A0A1Y2FEC3"/>
<dbReference type="InterPro" id="IPR000467">
    <property type="entry name" value="G_patch_dom"/>
</dbReference>
<accession>A0A1Y2FEC3</accession>
<protein>
    <recommendedName>
        <fullName evidence="2">G-patch domain-containing protein</fullName>
    </recommendedName>
</protein>
<name>A0A1Y2FEC3_9BASI</name>
<evidence type="ECO:0000259" key="2">
    <source>
        <dbReference type="PROSITE" id="PS50174"/>
    </source>
</evidence>
<dbReference type="Proteomes" id="UP000193467">
    <property type="component" value="Unassembled WGS sequence"/>
</dbReference>
<dbReference type="Pfam" id="PF13821">
    <property type="entry name" value="DUF4187"/>
    <property type="match status" value="1"/>
</dbReference>
<evidence type="ECO:0000313" key="4">
    <source>
        <dbReference type="Proteomes" id="UP000193467"/>
    </source>
</evidence>
<feature type="compositionally biased region" description="Basic and acidic residues" evidence="1">
    <location>
        <begin position="149"/>
        <end position="163"/>
    </location>
</feature>
<dbReference type="OrthoDB" id="786951at2759"/>
<dbReference type="AlphaFoldDB" id="A0A1Y2FEC3"/>
<dbReference type="GO" id="GO:0003676">
    <property type="term" value="F:nucleic acid binding"/>
    <property type="evidence" value="ECO:0007669"/>
    <property type="project" value="InterPro"/>
</dbReference>
<sequence length="348" mass="38776">MSDSEPDFDDPRFLVDLPSTTSTSELTYAEKRRRTVGRGREKAQQSQSQGSRKQREEQQREEGLRRNLIAANTLGEATEGESKALKMMRQMGFQPGQGLGRKRSHSPPPAPSTSTSAEPPSSTATATAGLGSRTRPPSPLVEQPQAQKPRTEPLKFELREKRTGLGVPSTKKKPYLPPPSSTTANPASQEAYLTSLKSTIDARRAFGLFKSLRRTGEELDLRAGVEGNVMWRDEEAEAREEERKIKRRRLEGLGDDDEEVGESRRGRGRGGLAYEEGLSSTVVDASDEEDEAAKEEEDEWFASDIPTRLALAQAYLRETYCYCQWCGVQYEGKEDLEGNCPGMEEEMH</sequence>
<dbReference type="PROSITE" id="PS50174">
    <property type="entry name" value="G_PATCH"/>
    <property type="match status" value="1"/>
</dbReference>
<dbReference type="Pfam" id="PF01585">
    <property type="entry name" value="G-patch"/>
    <property type="match status" value="1"/>
</dbReference>
<evidence type="ECO:0000256" key="1">
    <source>
        <dbReference type="SAM" id="MobiDB-lite"/>
    </source>
</evidence>
<dbReference type="GO" id="GO:0000776">
    <property type="term" value="C:kinetochore"/>
    <property type="evidence" value="ECO:0007669"/>
    <property type="project" value="TreeGrafter"/>
</dbReference>
<feature type="compositionally biased region" description="Basic and acidic residues" evidence="1">
    <location>
        <begin position="53"/>
        <end position="65"/>
    </location>
</feature>
<feature type="region of interest" description="Disordered" evidence="1">
    <location>
        <begin position="254"/>
        <end position="299"/>
    </location>
</feature>
<dbReference type="SMART" id="SM01173">
    <property type="entry name" value="DUF4187"/>
    <property type="match status" value="1"/>
</dbReference>
<dbReference type="EMBL" id="MCGR01000022">
    <property type="protein sequence ID" value="ORY81764.1"/>
    <property type="molecule type" value="Genomic_DNA"/>
</dbReference>
<dbReference type="InterPro" id="IPR025239">
    <property type="entry name" value="DUF4187"/>
</dbReference>
<feature type="compositionally biased region" description="Acidic residues" evidence="1">
    <location>
        <begin position="285"/>
        <end position="299"/>
    </location>
</feature>
<dbReference type="InterPro" id="IPR039249">
    <property type="entry name" value="GPATCH11"/>
</dbReference>
<feature type="compositionally biased region" description="Low complexity" evidence="1">
    <location>
        <begin position="112"/>
        <end position="128"/>
    </location>
</feature>
<dbReference type="PANTHER" id="PTHR21032:SF0">
    <property type="entry name" value="G PATCH DOMAIN-CONTAINING PROTEIN 11"/>
    <property type="match status" value="1"/>
</dbReference>